<accession>A0A1E5LDI3</accession>
<dbReference type="RefSeq" id="WP_069717684.1">
    <property type="nucleotide sequence ID" value="NZ_MJEH01000033.1"/>
</dbReference>
<evidence type="ECO:0000313" key="2">
    <source>
        <dbReference type="EMBL" id="OEH92143.1"/>
    </source>
</evidence>
<reference evidence="2 3" key="1">
    <citation type="submission" date="2016-08" db="EMBL/GenBank/DDBJ databases">
        <title>Genome of Bacillus solimangrovi GH2-4.</title>
        <authorList>
            <person name="Lim S."/>
            <person name="Kim B.-C."/>
        </authorList>
    </citation>
    <scope>NUCLEOTIDE SEQUENCE [LARGE SCALE GENOMIC DNA]</scope>
    <source>
        <strain evidence="2 3">GH2-4</strain>
    </source>
</reference>
<dbReference type="EMBL" id="MJEH01000033">
    <property type="protein sequence ID" value="OEH92143.1"/>
    <property type="molecule type" value="Genomic_DNA"/>
</dbReference>
<feature type="transmembrane region" description="Helical" evidence="1">
    <location>
        <begin position="399"/>
        <end position="421"/>
    </location>
</feature>
<evidence type="ECO:0000256" key="1">
    <source>
        <dbReference type="SAM" id="Phobius"/>
    </source>
</evidence>
<feature type="transmembrane region" description="Helical" evidence="1">
    <location>
        <begin position="453"/>
        <end position="472"/>
    </location>
</feature>
<feature type="transmembrane region" description="Helical" evidence="1">
    <location>
        <begin position="247"/>
        <end position="263"/>
    </location>
</feature>
<dbReference type="Pfam" id="PF14296">
    <property type="entry name" value="O-ag_pol_Wzy"/>
    <property type="match status" value="1"/>
</dbReference>
<keyword evidence="1" id="KW-1133">Transmembrane helix</keyword>
<dbReference type="Proteomes" id="UP000095209">
    <property type="component" value="Unassembled WGS sequence"/>
</dbReference>
<organism evidence="2 3">
    <name type="scientific">Bacillus solimangrovi</name>
    <dbReference type="NCBI Taxonomy" id="1305675"/>
    <lineage>
        <taxon>Bacteria</taxon>
        <taxon>Bacillati</taxon>
        <taxon>Bacillota</taxon>
        <taxon>Bacilli</taxon>
        <taxon>Bacillales</taxon>
        <taxon>Bacillaceae</taxon>
        <taxon>Bacillus</taxon>
    </lineage>
</organism>
<keyword evidence="1" id="KW-0812">Transmembrane</keyword>
<gene>
    <name evidence="2" type="ORF">BFG57_02400</name>
</gene>
<keyword evidence="1" id="KW-0472">Membrane</keyword>
<dbReference type="InterPro" id="IPR029468">
    <property type="entry name" value="O-ag_pol_Wzy"/>
</dbReference>
<feature type="transmembrane region" description="Helical" evidence="1">
    <location>
        <begin position="198"/>
        <end position="217"/>
    </location>
</feature>
<dbReference type="STRING" id="1305675.BFG57_02400"/>
<feature type="transmembrane region" description="Helical" evidence="1">
    <location>
        <begin position="109"/>
        <end position="130"/>
    </location>
</feature>
<name>A0A1E5LDI3_9BACI</name>
<evidence type="ECO:0000313" key="3">
    <source>
        <dbReference type="Proteomes" id="UP000095209"/>
    </source>
</evidence>
<feature type="transmembrane region" description="Helical" evidence="1">
    <location>
        <begin position="66"/>
        <end position="89"/>
    </location>
</feature>
<evidence type="ECO:0008006" key="4">
    <source>
        <dbReference type="Google" id="ProtNLM"/>
    </source>
</evidence>
<feature type="transmembrane region" description="Helical" evidence="1">
    <location>
        <begin position="222"/>
        <end position="241"/>
    </location>
</feature>
<feature type="transmembrane region" description="Helical" evidence="1">
    <location>
        <begin position="12"/>
        <end position="30"/>
    </location>
</feature>
<feature type="transmembrane region" description="Helical" evidence="1">
    <location>
        <begin position="151"/>
        <end position="178"/>
    </location>
</feature>
<keyword evidence="3" id="KW-1185">Reference proteome</keyword>
<dbReference type="AlphaFoldDB" id="A0A1E5LDI3"/>
<sequence>MKINVNKIKGIFIYLAYIVFAFIIAFAFGLPEEVNLELMGILGWGLLIISFITWRIITGEFITAYTFYLGVLYLFFYGQSLLIPFDLVTPERDLILRYSFINENNLFEAQVYSFLCLASFHLGGLLFYKVNKLKDEPRLKKLGEKSISDKAILATGISLFIVSVIPYIYGMFQSLILVKMYGYSGVSRLDAQTGLNSLMGKMSLYFIPSLLCLTIAVRNSKVLRTVVQVISGMVIFSILYIGERNDAIVFILALVLIQHYFIRKISLKQSLKYIVSGVVLLSLLTTIADIRNMEGRTVFDYFEYMMINSFNNNFITELISELGSSMMPTIAIMGFVDSGEPLRNGTTYLYSLLSIVPNLGFWDLHPAAQVASLGQWLKFRLGLSFGPGFSLAAESYLNFAWWGFFIFIFLGAFISKILGLLNKTTVKYYPAIACFVLIFFNSSLFYIRDTFLGNIRAIFYMGLPIYLLIIFFNNRVERRKKEAPESKGGTYDGIIYDNYSDL</sequence>
<comment type="caution">
    <text evidence="2">The sequence shown here is derived from an EMBL/GenBank/DDBJ whole genome shotgun (WGS) entry which is preliminary data.</text>
</comment>
<dbReference type="OrthoDB" id="3034804at2"/>
<feature type="transmembrane region" description="Helical" evidence="1">
    <location>
        <begin position="36"/>
        <end position="54"/>
    </location>
</feature>
<feature type="transmembrane region" description="Helical" evidence="1">
    <location>
        <begin position="428"/>
        <end position="447"/>
    </location>
</feature>
<proteinExistence type="predicted"/>
<protein>
    <recommendedName>
        <fullName evidence="4">Oligosaccharide repeat unit polymerase</fullName>
    </recommendedName>
</protein>